<proteinExistence type="predicted"/>
<sequence>MKTLKALTAVLLIIFSVSAFADENNKNAKSKMEATVVTYVDAMKNGKVKDLSALFDQDLKYTISRGDVILNYNKTELLAELKNHENIIQNCDTDYSIIESNPVQSIVKVNLKYESFTKVNFVTLSNTSKGWKITNISSSYSTSYQ</sequence>
<evidence type="ECO:0000256" key="1">
    <source>
        <dbReference type="SAM" id="SignalP"/>
    </source>
</evidence>
<dbReference type="RefSeq" id="WP_109417950.1">
    <property type="nucleotide sequence ID" value="NZ_QEAS01000024.1"/>
</dbReference>
<dbReference type="AlphaFoldDB" id="A0A2U2PAV5"/>
<dbReference type="InterPro" id="IPR032710">
    <property type="entry name" value="NTF2-like_dom_sf"/>
</dbReference>
<feature type="signal peptide" evidence="1">
    <location>
        <begin position="1"/>
        <end position="21"/>
    </location>
</feature>
<comment type="caution">
    <text evidence="2">The sequence shown here is derived from an EMBL/GenBank/DDBJ whole genome shotgun (WGS) entry which is preliminary data.</text>
</comment>
<keyword evidence="1" id="KW-0732">Signal</keyword>
<protein>
    <recommendedName>
        <fullName evidence="4">Lumazine-binding protein</fullName>
    </recommendedName>
</protein>
<dbReference type="Gene3D" id="3.10.450.50">
    <property type="match status" value="1"/>
</dbReference>
<dbReference type="OrthoDB" id="764454at2"/>
<evidence type="ECO:0000313" key="3">
    <source>
        <dbReference type="Proteomes" id="UP000245647"/>
    </source>
</evidence>
<dbReference type="Proteomes" id="UP000245647">
    <property type="component" value="Unassembled WGS sequence"/>
</dbReference>
<keyword evidence="3" id="KW-1185">Reference proteome</keyword>
<dbReference type="SUPFAM" id="SSF54427">
    <property type="entry name" value="NTF2-like"/>
    <property type="match status" value="1"/>
</dbReference>
<feature type="chain" id="PRO_5015638328" description="Lumazine-binding protein" evidence="1">
    <location>
        <begin position="22"/>
        <end position="145"/>
    </location>
</feature>
<organism evidence="2 3">
    <name type="scientific">Pararcticibacter amylolyticus</name>
    <dbReference type="NCBI Taxonomy" id="2173175"/>
    <lineage>
        <taxon>Bacteria</taxon>
        <taxon>Pseudomonadati</taxon>
        <taxon>Bacteroidota</taxon>
        <taxon>Sphingobacteriia</taxon>
        <taxon>Sphingobacteriales</taxon>
        <taxon>Sphingobacteriaceae</taxon>
        <taxon>Pararcticibacter</taxon>
    </lineage>
</organism>
<reference evidence="2 3" key="1">
    <citation type="submission" date="2018-04" db="EMBL/GenBank/DDBJ databases">
        <title>Pedobacter chongqingensis sp. nov., isolated from a rottenly hemp rope.</title>
        <authorList>
            <person name="Cai Y."/>
        </authorList>
    </citation>
    <scope>NUCLEOTIDE SEQUENCE [LARGE SCALE GENOMIC DNA]</scope>
    <source>
        <strain evidence="2 3">FJ4-8</strain>
    </source>
</reference>
<evidence type="ECO:0008006" key="4">
    <source>
        <dbReference type="Google" id="ProtNLM"/>
    </source>
</evidence>
<evidence type="ECO:0000313" key="2">
    <source>
        <dbReference type="EMBL" id="PWG78493.1"/>
    </source>
</evidence>
<dbReference type="InterPro" id="IPR039437">
    <property type="entry name" value="FrzH/put_lumazine-bd"/>
</dbReference>
<dbReference type="Pfam" id="PF12893">
    <property type="entry name" value="Lumazine_bd_2"/>
    <property type="match status" value="1"/>
</dbReference>
<dbReference type="EMBL" id="QEAS01000024">
    <property type="protein sequence ID" value="PWG78493.1"/>
    <property type="molecule type" value="Genomic_DNA"/>
</dbReference>
<accession>A0A2U2PAV5</accession>
<name>A0A2U2PAV5_9SPHI</name>
<gene>
    <name evidence="2" type="ORF">DDR33_21950</name>
</gene>